<organism evidence="1 2">
    <name type="scientific">Bacillus phage BigBertha</name>
    <dbReference type="NCBI Taxonomy" id="1406781"/>
    <lineage>
        <taxon>Viruses</taxon>
        <taxon>Duplodnaviria</taxon>
        <taxon>Heunggongvirae</taxon>
        <taxon>Uroviricota</taxon>
        <taxon>Caudoviricetes</taxon>
        <taxon>Herelleviridae</taxon>
        <taxon>Bastillevirinae</taxon>
        <taxon>Bequatrovirus</taxon>
        <taxon>Bequatrovirus bigbertha</taxon>
    </lineage>
</organism>
<accession>U5PW47</accession>
<reference evidence="1 2" key="1">
    <citation type="journal article" date="2013" name="Genome Announc.">
        <title>Complete Genome of Bacillus thuringiensis Myophage BigBertha.</title>
        <authorList>
            <person name="Ting J.H."/>
            <person name="Smyth T.B."/>
            <person name="Chamakura K.R."/>
            <person name="Kuty Everett G.F."/>
        </authorList>
    </citation>
    <scope>NUCLEOTIDE SEQUENCE [LARGE SCALE GENOMIC DNA]</scope>
</reference>
<evidence type="ECO:0000313" key="1">
    <source>
        <dbReference type="EMBL" id="AGY46673.1"/>
    </source>
</evidence>
<dbReference type="KEGG" id="vg:17959748"/>
<dbReference type="Proteomes" id="UP000017644">
    <property type="component" value="Segment"/>
</dbReference>
<name>U5PW47_9CAUD</name>
<dbReference type="RefSeq" id="YP_008771192.1">
    <property type="nucleotide sequence ID" value="NC_022769.1"/>
</dbReference>
<protein>
    <recommendedName>
        <fullName evidence="3">AP2 domain-containing protein</fullName>
    </recommendedName>
</protein>
<proteinExistence type="predicted"/>
<evidence type="ECO:0000313" key="2">
    <source>
        <dbReference type="Proteomes" id="UP000017644"/>
    </source>
</evidence>
<gene>
    <name evidence="1" type="ORF">BigBertha_165</name>
</gene>
<evidence type="ECO:0008006" key="3">
    <source>
        <dbReference type="Google" id="ProtNLM"/>
    </source>
</evidence>
<sequence>MARYKDLTGHTTDRLTVVKYTGKNEKGEHTWECSCSCGNTRVLPAKYANRYKSCGCLLQCNNKNKYTGTKLYAVWSNMKTRVLNPKHPQYKDYGGRGIKICDDWLNEDSGSTNFCKWAESNGYEEGLTLDRIDVDGNYEPSNCTWSTMQEQCFNRRSNVKYTLNGETKTATEWSRLLGGSKDLVGVRIKKGWSVERAITEPVHRENQRKTTTEK</sequence>
<dbReference type="GeneID" id="17959748"/>
<dbReference type="EMBL" id="KF669647">
    <property type="protein sequence ID" value="AGY46673.1"/>
    <property type="molecule type" value="Genomic_DNA"/>
</dbReference>
<keyword evidence="2" id="KW-1185">Reference proteome</keyword>